<name>A0A8H3Z6A6_VENIN</name>
<dbReference type="InterPro" id="IPR050147">
    <property type="entry name" value="Ser/Thr_Dehydratase"/>
</dbReference>
<evidence type="ECO:0000256" key="7">
    <source>
        <dbReference type="ARBA" id="ARBA00022490"/>
    </source>
</evidence>
<dbReference type="InterPro" id="IPR000634">
    <property type="entry name" value="Ser/Thr_deHydtase_PyrdxlP-BS"/>
</dbReference>
<comment type="cofactor">
    <cofactor evidence="1">
        <name>pyridoxal 5'-phosphate</name>
        <dbReference type="ChEBI" id="CHEBI:597326"/>
    </cofactor>
</comment>
<dbReference type="SUPFAM" id="SSF53686">
    <property type="entry name" value="Tryptophan synthase beta subunit-like PLP-dependent enzymes"/>
    <property type="match status" value="1"/>
</dbReference>
<comment type="pathway">
    <text evidence="3">Carbohydrate biosynthesis; gluconeogenesis.</text>
</comment>
<evidence type="ECO:0000256" key="2">
    <source>
        <dbReference type="ARBA" id="ARBA00004496"/>
    </source>
</evidence>
<dbReference type="PANTHER" id="PTHR48078:SF2">
    <property type="entry name" value="CATABOLIC L-SERINE_THREONINE DEHYDRATASE"/>
    <property type="match status" value="1"/>
</dbReference>
<keyword evidence="14" id="KW-1185">Reference proteome</keyword>
<reference evidence="13 14" key="1">
    <citation type="submission" date="2019-07" db="EMBL/GenBank/DDBJ databases">
        <title>Venturia inaequalis Genome Resource.</title>
        <authorList>
            <person name="Lichtner F.J."/>
        </authorList>
    </citation>
    <scope>NUCLEOTIDE SEQUENCE [LARGE SCALE GENOMIC DNA]</scope>
    <source>
        <strain evidence="13 14">DMI_063113</strain>
    </source>
</reference>
<evidence type="ECO:0000313" key="14">
    <source>
        <dbReference type="Proteomes" id="UP000490939"/>
    </source>
</evidence>
<comment type="caution">
    <text evidence="13">The sequence shown here is derived from an EMBL/GenBank/DDBJ whole genome shotgun (WGS) entry which is preliminary data.</text>
</comment>
<evidence type="ECO:0000256" key="9">
    <source>
        <dbReference type="ARBA" id="ARBA00023239"/>
    </source>
</evidence>
<dbReference type="PANTHER" id="PTHR48078">
    <property type="entry name" value="THREONINE DEHYDRATASE, MITOCHONDRIAL-RELATED"/>
    <property type="match status" value="1"/>
</dbReference>
<protein>
    <recommendedName>
        <fullName evidence="5">L-serine ammonia-lyase</fullName>
        <ecNumber evidence="5">4.3.1.17</ecNumber>
    </recommendedName>
</protein>
<gene>
    <name evidence="13" type="ORF">EG327_005947</name>
</gene>
<dbReference type="InterPro" id="IPR001926">
    <property type="entry name" value="TrpB-like_PALP"/>
</dbReference>
<evidence type="ECO:0000256" key="4">
    <source>
        <dbReference type="ARBA" id="ARBA00010869"/>
    </source>
</evidence>
<keyword evidence="7" id="KW-0963">Cytoplasm</keyword>
<dbReference type="GO" id="GO:0006567">
    <property type="term" value="P:L-threonine catabolic process"/>
    <property type="evidence" value="ECO:0007669"/>
    <property type="project" value="TreeGrafter"/>
</dbReference>
<dbReference type="GO" id="GO:0006565">
    <property type="term" value="P:L-serine catabolic process"/>
    <property type="evidence" value="ECO:0007669"/>
    <property type="project" value="TreeGrafter"/>
</dbReference>
<evidence type="ECO:0000256" key="8">
    <source>
        <dbReference type="ARBA" id="ARBA00022898"/>
    </source>
</evidence>
<dbReference type="EC" id="4.3.1.17" evidence="5"/>
<feature type="domain" description="Tryptophan synthase beta chain-like PALP" evidence="12">
    <location>
        <begin position="12"/>
        <end position="346"/>
    </location>
</feature>
<evidence type="ECO:0000256" key="3">
    <source>
        <dbReference type="ARBA" id="ARBA00004742"/>
    </source>
</evidence>
<dbReference type="GO" id="GO:0004794">
    <property type="term" value="F:threonine deaminase activity"/>
    <property type="evidence" value="ECO:0007669"/>
    <property type="project" value="TreeGrafter"/>
</dbReference>
<evidence type="ECO:0000256" key="11">
    <source>
        <dbReference type="SAM" id="MobiDB-lite"/>
    </source>
</evidence>
<feature type="region of interest" description="Disordered" evidence="11">
    <location>
        <begin position="61"/>
        <end position="82"/>
    </location>
</feature>
<dbReference type="Pfam" id="PF00291">
    <property type="entry name" value="PALP"/>
    <property type="match status" value="1"/>
</dbReference>
<dbReference type="AlphaFoldDB" id="A0A8H3Z6A6"/>
<accession>A0A8H3Z6A6</accession>
<dbReference type="GO" id="GO:0009097">
    <property type="term" value="P:isoleucine biosynthetic process"/>
    <property type="evidence" value="ECO:0007669"/>
    <property type="project" value="TreeGrafter"/>
</dbReference>
<keyword evidence="8" id="KW-0663">Pyridoxal phosphate</keyword>
<dbReference type="GO" id="GO:0030170">
    <property type="term" value="F:pyridoxal phosphate binding"/>
    <property type="evidence" value="ECO:0007669"/>
    <property type="project" value="InterPro"/>
</dbReference>
<evidence type="ECO:0000256" key="10">
    <source>
        <dbReference type="ARBA" id="ARBA00049406"/>
    </source>
</evidence>
<evidence type="ECO:0000256" key="5">
    <source>
        <dbReference type="ARBA" id="ARBA00012093"/>
    </source>
</evidence>
<comment type="catalytic activity">
    <reaction evidence="10">
        <text>L-serine = pyruvate + NH4(+)</text>
        <dbReference type="Rhea" id="RHEA:19169"/>
        <dbReference type="ChEBI" id="CHEBI:15361"/>
        <dbReference type="ChEBI" id="CHEBI:28938"/>
        <dbReference type="ChEBI" id="CHEBI:33384"/>
        <dbReference type="EC" id="4.3.1.17"/>
    </reaction>
</comment>
<dbReference type="GO" id="GO:0006094">
    <property type="term" value="P:gluconeogenesis"/>
    <property type="evidence" value="ECO:0007669"/>
    <property type="project" value="UniProtKB-KW"/>
</dbReference>
<keyword evidence="9" id="KW-0456">Lyase</keyword>
<proteinExistence type="inferred from homology"/>
<dbReference type="EMBL" id="WNWR01000345">
    <property type="protein sequence ID" value="KAE9982167.1"/>
    <property type="molecule type" value="Genomic_DNA"/>
</dbReference>
<dbReference type="GO" id="GO:0003941">
    <property type="term" value="F:L-serine ammonia-lyase activity"/>
    <property type="evidence" value="ECO:0007669"/>
    <property type="project" value="UniProtKB-EC"/>
</dbReference>
<dbReference type="InterPro" id="IPR036052">
    <property type="entry name" value="TrpB-like_PALP_sf"/>
</dbReference>
<comment type="similarity">
    <text evidence="4">Belongs to the serine/threonine dehydratase family.</text>
</comment>
<evidence type="ECO:0000259" key="12">
    <source>
        <dbReference type="Pfam" id="PF00291"/>
    </source>
</evidence>
<dbReference type="GO" id="GO:0005737">
    <property type="term" value="C:cytoplasm"/>
    <property type="evidence" value="ECO:0007669"/>
    <property type="project" value="UniProtKB-SubCell"/>
</dbReference>
<dbReference type="PROSITE" id="PS00165">
    <property type="entry name" value="DEHYDRATASE_SER_THR"/>
    <property type="match status" value="1"/>
</dbReference>
<dbReference type="Proteomes" id="UP000490939">
    <property type="component" value="Unassembled WGS sequence"/>
</dbReference>
<dbReference type="OrthoDB" id="7773036at2759"/>
<sequence length="364" mass="38765">MAHTQSTSIPWIKTPLVRSAKLSREAGCNIYLKLENLQPSGSFKSRGIGSFILDHLQNSQSQSQSSHASTNPDSKSKSHFYSSSGGNAGLGCVHAAVTLGCEATVVVPLTTSDYMISKLKDAGATGVIQHGASWVEADTYLREILVKRRDEGEDAVYVPPFDDPGVWSGHATMVDEVLEQLSEVQGHYATGGDGHEEKGGDVKLDVVVCSVGGGGLFSGIMQGLSSPSLQDTTKVLAVETRGADSLSQSLLARKLVTLPAITSIATSLGARTVCQRALDYGLQDNVTSVVVEDKEAVDACKRFLDDERILVEPACGAALAICYEGRLRRVMPELREGSNVVIVVCGGSNISFGILEKYRRDFGV</sequence>
<dbReference type="FunFam" id="3.40.50.1100:FF:000040">
    <property type="entry name" value="L-serine dehydratase, putative"/>
    <property type="match status" value="1"/>
</dbReference>
<dbReference type="Gene3D" id="3.40.50.1100">
    <property type="match status" value="2"/>
</dbReference>
<evidence type="ECO:0000256" key="1">
    <source>
        <dbReference type="ARBA" id="ARBA00001933"/>
    </source>
</evidence>
<comment type="subcellular location">
    <subcellularLocation>
        <location evidence="2">Cytoplasm</location>
    </subcellularLocation>
</comment>
<evidence type="ECO:0000256" key="6">
    <source>
        <dbReference type="ARBA" id="ARBA00022432"/>
    </source>
</evidence>
<keyword evidence="6" id="KW-0312">Gluconeogenesis</keyword>
<organism evidence="13 14">
    <name type="scientific">Venturia inaequalis</name>
    <name type="common">Apple scab fungus</name>
    <dbReference type="NCBI Taxonomy" id="5025"/>
    <lineage>
        <taxon>Eukaryota</taxon>
        <taxon>Fungi</taxon>
        <taxon>Dikarya</taxon>
        <taxon>Ascomycota</taxon>
        <taxon>Pezizomycotina</taxon>
        <taxon>Dothideomycetes</taxon>
        <taxon>Pleosporomycetidae</taxon>
        <taxon>Venturiales</taxon>
        <taxon>Venturiaceae</taxon>
        <taxon>Venturia</taxon>
    </lineage>
</organism>
<evidence type="ECO:0000313" key="13">
    <source>
        <dbReference type="EMBL" id="KAE9982167.1"/>
    </source>
</evidence>